<gene>
    <name evidence="2" type="ORF">BD310DRAFT_982543</name>
</gene>
<dbReference type="Proteomes" id="UP000292082">
    <property type="component" value="Unassembled WGS sequence"/>
</dbReference>
<feature type="region of interest" description="Disordered" evidence="1">
    <location>
        <begin position="1"/>
        <end position="20"/>
    </location>
</feature>
<dbReference type="AlphaFoldDB" id="A0A4Q9PBY0"/>
<organism evidence="2 3">
    <name type="scientific">Dichomitus squalens</name>
    <dbReference type="NCBI Taxonomy" id="114155"/>
    <lineage>
        <taxon>Eukaryota</taxon>
        <taxon>Fungi</taxon>
        <taxon>Dikarya</taxon>
        <taxon>Basidiomycota</taxon>
        <taxon>Agaricomycotina</taxon>
        <taxon>Agaricomycetes</taxon>
        <taxon>Polyporales</taxon>
        <taxon>Polyporaceae</taxon>
        <taxon>Dichomitus</taxon>
    </lineage>
</organism>
<protein>
    <submittedName>
        <fullName evidence="2">Uncharacterized protein</fullName>
    </submittedName>
</protein>
<keyword evidence="3" id="KW-1185">Reference proteome</keyword>
<accession>A0A4Q9PBY0</accession>
<proteinExistence type="predicted"/>
<evidence type="ECO:0000313" key="3">
    <source>
        <dbReference type="Proteomes" id="UP000292082"/>
    </source>
</evidence>
<dbReference type="EMBL" id="ML145313">
    <property type="protein sequence ID" value="TBU51515.1"/>
    <property type="molecule type" value="Genomic_DNA"/>
</dbReference>
<reference evidence="2 3" key="1">
    <citation type="submission" date="2019-01" db="EMBL/GenBank/DDBJ databases">
        <title>Draft genome sequences of three monokaryotic isolates of the white-rot basidiomycete fungus Dichomitus squalens.</title>
        <authorList>
            <consortium name="DOE Joint Genome Institute"/>
            <person name="Lopez S.C."/>
            <person name="Andreopoulos B."/>
            <person name="Pangilinan J."/>
            <person name="Lipzen A."/>
            <person name="Riley R."/>
            <person name="Ahrendt S."/>
            <person name="Ng V."/>
            <person name="Barry K."/>
            <person name="Daum C."/>
            <person name="Grigoriev I.V."/>
            <person name="Hilden K.S."/>
            <person name="Makela M.R."/>
            <person name="de Vries R.P."/>
        </authorList>
    </citation>
    <scope>NUCLEOTIDE SEQUENCE [LARGE SCALE GENOMIC DNA]</scope>
    <source>
        <strain evidence="2 3">CBS 464.89</strain>
    </source>
</reference>
<sequence>MSARAQASQEEIRHDDIGGCQEDISHDDIGGCRKHVAQIQATRRRLRGVISIELIKIVVRDVHNG</sequence>
<feature type="compositionally biased region" description="Basic and acidic residues" evidence="1">
    <location>
        <begin position="10"/>
        <end position="20"/>
    </location>
</feature>
<evidence type="ECO:0000313" key="2">
    <source>
        <dbReference type="EMBL" id="TBU51515.1"/>
    </source>
</evidence>
<evidence type="ECO:0000256" key="1">
    <source>
        <dbReference type="SAM" id="MobiDB-lite"/>
    </source>
</evidence>
<name>A0A4Q9PBY0_9APHY</name>